<evidence type="ECO:0000313" key="1">
    <source>
        <dbReference type="EMBL" id="KRM73103.1"/>
    </source>
</evidence>
<dbReference type="RefSeq" id="WP_057894102.1">
    <property type="nucleotide sequence ID" value="NZ_AYZQ01000001.1"/>
</dbReference>
<dbReference type="InterPro" id="IPR028082">
    <property type="entry name" value="Peripla_BP_I"/>
</dbReference>
<dbReference type="InterPro" id="IPR047776">
    <property type="entry name" value="ABC_SBP_TrpX-like"/>
</dbReference>
<comment type="caution">
    <text evidence="1">The sequence shown here is derived from an EMBL/GenBank/DDBJ whole genome shotgun (WGS) entry which is preliminary data.</text>
</comment>
<keyword evidence="2" id="KW-1185">Reference proteome</keyword>
<organism evidence="1 2">
    <name type="scientific">Lacticaseibacillus brantae DSM 23927</name>
    <dbReference type="NCBI Taxonomy" id="1423727"/>
    <lineage>
        <taxon>Bacteria</taxon>
        <taxon>Bacillati</taxon>
        <taxon>Bacillota</taxon>
        <taxon>Bacilli</taxon>
        <taxon>Lactobacillales</taxon>
        <taxon>Lactobacillaceae</taxon>
        <taxon>Lacticaseibacillus</taxon>
    </lineage>
</organism>
<dbReference type="Pfam" id="PF04392">
    <property type="entry name" value="ABC_sub_bind"/>
    <property type="match status" value="1"/>
</dbReference>
<dbReference type="Proteomes" id="UP000051672">
    <property type="component" value="Unassembled WGS sequence"/>
</dbReference>
<accession>A0A0R2B1J0</accession>
<sequence length="328" mass="34541">MKRMMIFIAALVAFLGVAFFNQGHQRKQAQVPLVGILQPLSHPALDAIHKGIEAGLAKSGYKAGSVRFDFQNAQGDQSNLKTMAERFTTENAAVTVGIATPAAQALANANQSTPVVLGAVTDPKGAKLVKDNAHPGGNVTGVSDQPPLKAQLQLIKTLMPKAKVLGLIGTSSDDSAQSQIRQMQALAPKYGFTVKTYAISNTNDLTQVANQMVTQVDAIYVPTDNTIASAMQTLVAAANARKVPIFPSVDTMVEQGGLAAIGLDQFQLGVETGKMVAKILKGADPATTPIHFETNGQLILNDKVARQLGITIPKSVAHTAQTQGKVIQ</sequence>
<dbReference type="PANTHER" id="PTHR35271">
    <property type="entry name" value="ABC TRANSPORTER, SUBSTRATE-BINDING LIPOPROTEIN-RELATED"/>
    <property type="match status" value="1"/>
</dbReference>
<dbReference type="EMBL" id="AYZQ01000001">
    <property type="protein sequence ID" value="KRM73103.1"/>
    <property type="molecule type" value="Genomic_DNA"/>
</dbReference>
<dbReference type="NCBIfam" id="NF041285">
    <property type="entry name" value="ABC_SBP_TrpX"/>
    <property type="match status" value="1"/>
</dbReference>
<dbReference type="InterPro" id="IPR007487">
    <property type="entry name" value="ABC_transpt-TYRBP-like"/>
</dbReference>
<protein>
    <submittedName>
        <fullName evidence="1">ABC-type uncharacterized transport system, periplasmic component</fullName>
    </submittedName>
</protein>
<dbReference type="STRING" id="1423727.FC34_GL000827"/>
<evidence type="ECO:0000313" key="2">
    <source>
        <dbReference type="Proteomes" id="UP000051672"/>
    </source>
</evidence>
<dbReference type="CDD" id="cd06325">
    <property type="entry name" value="PBP1_ABC_unchar_transporter"/>
    <property type="match status" value="1"/>
</dbReference>
<dbReference type="Gene3D" id="3.40.50.2300">
    <property type="match status" value="2"/>
</dbReference>
<name>A0A0R2B1J0_9LACO</name>
<dbReference type="AlphaFoldDB" id="A0A0R2B1J0"/>
<proteinExistence type="predicted"/>
<dbReference type="OrthoDB" id="9776955at2"/>
<gene>
    <name evidence="1" type="ORF">FC34_GL000827</name>
</gene>
<dbReference type="SUPFAM" id="SSF53822">
    <property type="entry name" value="Periplasmic binding protein-like I"/>
    <property type="match status" value="1"/>
</dbReference>
<dbReference type="PATRIC" id="fig|1423727.3.peg.834"/>
<reference evidence="1 2" key="1">
    <citation type="journal article" date="2015" name="Genome Announc.">
        <title>Expanding the biotechnology potential of lactobacilli through comparative genomics of 213 strains and associated genera.</title>
        <authorList>
            <person name="Sun Z."/>
            <person name="Harris H.M."/>
            <person name="McCann A."/>
            <person name="Guo C."/>
            <person name="Argimon S."/>
            <person name="Zhang W."/>
            <person name="Yang X."/>
            <person name="Jeffery I.B."/>
            <person name="Cooney J.C."/>
            <person name="Kagawa T.F."/>
            <person name="Liu W."/>
            <person name="Song Y."/>
            <person name="Salvetti E."/>
            <person name="Wrobel A."/>
            <person name="Rasinkangas P."/>
            <person name="Parkhill J."/>
            <person name="Rea M.C."/>
            <person name="O'Sullivan O."/>
            <person name="Ritari J."/>
            <person name="Douillard F.P."/>
            <person name="Paul Ross R."/>
            <person name="Yang R."/>
            <person name="Briner A.E."/>
            <person name="Felis G.E."/>
            <person name="de Vos W.M."/>
            <person name="Barrangou R."/>
            <person name="Klaenhammer T.R."/>
            <person name="Caufield P.W."/>
            <person name="Cui Y."/>
            <person name="Zhang H."/>
            <person name="O'Toole P.W."/>
        </authorList>
    </citation>
    <scope>NUCLEOTIDE SEQUENCE [LARGE SCALE GENOMIC DNA]</scope>
    <source>
        <strain evidence="1 2">DSM 23927</strain>
    </source>
</reference>
<dbReference type="PANTHER" id="PTHR35271:SF1">
    <property type="entry name" value="ABC TRANSPORTER, SUBSTRATE-BINDING LIPOPROTEIN"/>
    <property type="match status" value="1"/>
</dbReference>